<evidence type="ECO:0000313" key="2">
    <source>
        <dbReference type="EMBL" id="TQF06157.1"/>
    </source>
</evidence>
<feature type="region of interest" description="Disordered" evidence="1">
    <location>
        <begin position="286"/>
        <end position="308"/>
    </location>
</feature>
<keyword evidence="3" id="KW-1185">Reference proteome</keyword>
<dbReference type="OrthoDB" id="3246562at2"/>
<evidence type="ECO:0000313" key="3">
    <source>
        <dbReference type="Proteomes" id="UP000319103"/>
    </source>
</evidence>
<dbReference type="EMBL" id="VIGB01000003">
    <property type="protein sequence ID" value="TQF06157.1"/>
    <property type="molecule type" value="Genomic_DNA"/>
</dbReference>
<protein>
    <submittedName>
        <fullName evidence="2">Uncharacterized protein</fullName>
    </submittedName>
</protein>
<gene>
    <name evidence="2" type="ORF">E6W39_32975</name>
</gene>
<evidence type="ECO:0000256" key="1">
    <source>
        <dbReference type="SAM" id="MobiDB-lite"/>
    </source>
</evidence>
<organism evidence="2 3">
    <name type="scientific">Kitasatospora acidiphila</name>
    <dbReference type="NCBI Taxonomy" id="2567942"/>
    <lineage>
        <taxon>Bacteria</taxon>
        <taxon>Bacillati</taxon>
        <taxon>Actinomycetota</taxon>
        <taxon>Actinomycetes</taxon>
        <taxon>Kitasatosporales</taxon>
        <taxon>Streptomycetaceae</taxon>
        <taxon>Kitasatospora</taxon>
    </lineage>
</organism>
<dbReference type="Proteomes" id="UP000319103">
    <property type="component" value="Unassembled WGS sequence"/>
</dbReference>
<dbReference type="AlphaFoldDB" id="A0A540WB67"/>
<proteinExistence type="predicted"/>
<sequence>MESGTFRMIVASGYDYVDTGARTDELLRRWLGEQRGYDSAALGPGRTVLAPGVLLDADSAAGREGAYSRWRLRESTAAGAGLRQTTVVLRSREHGAAPWICLEVEHLPGPAANSGADDPTELAAALLTELAAHDGPSTVRPGPAPVTAAEVERVVAELCHSERRLPIVVDAGVLDTGEPEAVAQLPLWQPLVGLAVLYRLTAEAVPAFNRALPHHRIAGGGVRTYLPGLDPASPVDGYRHPAVHPHGRHPDPAHTAAVVARLPRRLAARAPLPAELAALPALRTLPSLRPRPRPPATSWTNSAPTARC</sequence>
<feature type="compositionally biased region" description="Polar residues" evidence="1">
    <location>
        <begin position="297"/>
        <end position="308"/>
    </location>
</feature>
<name>A0A540WB67_9ACTN</name>
<comment type="caution">
    <text evidence="2">The sequence shown here is derived from an EMBL/GenBank/DDBJ whole genome shotgun (WGS) entry which is preliminary data.</text>
</comment>
<accession>A0A540WB67</accession>
<reference evidence="2 3" key="1">
    <citation type="submission" date="2019-06" db="EMBL/GenBank/DDBJ databases">
        <title>Description of Kitasatospora acidophila sp. nov. isolated from pine grove soil, and reclassification of Streptomyces novaecaesareae to Kitasatospora novaeceasareae comb. nov.</title>
        <authorList>
            <person name="Kim M.J."/>
        </authorList>
    </citation>
    <scope>NUCLEOTIDE SEQUENCE [LARGE SCALE GENOMIC DNA]</scope>
    <source>
        <strain evidence="2 3">MMS16-CNU292</strain>
    </source>
</reference>